<reference evidence="6 7" key="1">
    <citation type="submission" date="2019-07" db="EMBL/GenBank/DDBJ databases">
        <authorList>
            <person name="Yu W.S."/>
            <person name="Cheong H.-M."/>
            <person name="Choi Y."/>
            <person name="Hwang K.J."/>
            <person name="Jung K."/>
            <person name="Lee S."/>
            <person name="Choi C."/>
        </authorList>
    </citation>
    <scope>NUCLEOTIDE SEQUENCE [LARGE SCALE GENOMIC DNA]</scope>
    <source>
        <strain evidence="6 7">NCCP 15909</strain>
    </source>
</reference>
<dbReference type="Proteomes" id="UP000464796">
    <property type="component" value="Chromosome"/>
</dbReference>
<dbReference type="InterPro" id="IPR003593">
    <property type="entry name" value="AAA+_ATPase"/>
</dbReference>
<keyword evidence="2" id="KW-0547">Nucleotide-binding</keyword>
<dbReference type="InterPro" id="IPR017871">
    <property type="entry name" value="ABC_transporter-like_CS"/>
</dbReference>
<keyword evidence="4" id="KW-0175">Coiled coil</keyword>
<evidence type="ECO:0000256" key="4">
    <source>
        <dbReference type="SAM" id="Coils"/>
    </source>
</evidence>
<dbReference type="GO" id="GO:0005524">
    <property type="term" value="F:ATP binding"/>
    <property type="evidence" value="ECO:0007669"/>
    <property type="project" value="UniProtKB-KW"/>
</dbReference>
<dbReference type="PANTHER" id="PTHR19211:SF14">
    <property type="entry name" value="ATP-BINDING CASSETTE SUB-FAMILY F MEMBER 1"/>
    <property type="match status" value="1"/>
</dbReference>
<feature type="coiled-coil region" evidence="4">
    <location>
        <begin position="240"/>
        <end position="267"/>
    </location>
</feature>
<sequence length="493" mass="57500">MAGNIIMKNMTFKYVSMIQPIFRNLDLNIDENWKLGLIGRNGRGKTTFLKILLNEFEYEGTIQSALDFKYFPSYPHSHENITALEVLLKQNPLMEVWKIERELSYMDLSPEILDKQFNVLSGGEQTKLLLIKLFLNENSFPLIDEPTNNLDLHGRKIVGQYLKRKKGFILTSHDESFLNQFVDHILAINQESIDLISGNVDTWKQEKENADMLSAEKNSKLKSEIKRLHDVSRQVNTWGMKRENSTRDAAERRLAAKQMKRAKAIKKRTVAMIEEKENLINNIEAVSNLKMIVEQPRKQVLYFRDFSILRDGIPLFKPINIDIYPTERFFIEGKNGVGKSTLLNFILGEESLETIGDYRVNLPDQVSILRQKNQEEEEYYSLLNRLSTKEEKEEKEEYWHLLYQLGINRNSFSHISSENWSSGEQKKVFLANALLGKNKLFIWDEVTNYLDMFVIQQLIDAIKKYEPTIIGVDHNEYLVNAVATKKIELIPYF</sequence>
<keyword evidence="3 6" id="KW-0067">ATP-binding</keyword>
<dbReference type="Gene3D" id="3.40.50.300">
    <property type="entry name" value="P-loop containing nucleotide triphosphate hydrolases"/>
    <property type="match status" value="2"/>
</dbReference>
<dbReference type="SUPFAM" id="SSF52540">
    <property type="entry name" value="P-loop containing nucleoside triphosphate hydrolases"/>
    <property type="match status" value="2"/>
</dbReference>
<evidence type="ECO:0000256" key="3">
    <source>
        <dbReference type="ARBA" id="ARBA00022840"/>
    </source>
</evidence>
<accession>A0ABX6I1N0</accession>
<dbReference type="RefSeq" id="WP_061661310.1">
    <property type="nucleotide sequence ID" value="NZ_JAETVW010000011.1"/>
</dbReference>
<dbReference type="InterPro" id="IPR027417">
    <property type="entry name" value="P-loop_NTPase"/>
</dbReference>
<evidence type="ECO:0000259" key="5">
    <source>
        <dbReference type="PROSITE" id="PS50893"/>
    </source>
</evidence>
<evidence type="ECO:0000256" key="1">
    <source>
        <dbReference type="ARBA" id="ARBA00022737"/>
    </source>
</evidence>
<dbReference type="PROSITE" id="PS50893">
    <property type="entry name" value="ABC_TRANSPORTER_2"/>
    <property type="match status" value="1"/>
</dbReference>
<proteinExistence type="predicted"/>
<dbReference type="EMBL" id="CP041979">
    <property type="protein sequence ID" value="QHH87804.1"/>
    <property type="molecule type" value="Genomic_DNA"/>
</dbReference>
<evidence type="ECO:0000313" key="7">
    <source>
        <dbReference type="Proteomes" id="UP000464796"/>
    </source>
</evidence>
<evidence type="ECO:0000256" key="2">
    <source>
        <dbReference type="ARBA" id="ARBA00022741"/>
    </source>
</evidence>
<gene>
    <name evidence="6" type="ORF">FPL01_02170</name>
</gene>
<name>A0ABX6I1N0_9BACI</name>
<feature type="domain" description="ABC transporter" evidence="5">
    <location>
        <begin position="5"/>
        <end position="215"/>
    </location>
</feature>
<dbReference type="CDD" id="cd03221">
    <property type="entry name" value="ABCF_EF-3"/>
    <property type="match status" value="1"/>
</dbReference>
<dbReference type="InterPro" id="IPR050611">
    <property type="entry name" value="ABCF"/>
</dbReference>
<dbReference type="Pfam" id="PF00005">
    <property type="entry name" value="ABC_tran"/>
    <property type="match status" value="2"/>
</dbReference>
<dbReference type="InterPro" id="IPR003439">
    <property type="entry name" value="ABC_transporter-like_ATP-bd"/>
</dbReference>
<evidence type="ECO:0000313" key="6">
    <source>
        <dbReference type="EMBL" id="QHH87804.1"/>
    </source>
</evidence>
<organism evidence="6 7">
    <name type="scientific">Bacillus pacificus</name>
    <dbReference type="NCBI Taxonomy" id="2026187"/>
    <lineage>
        <taxon>Bacteria</taxon>
        <taxon>Bacillati</taxon>
        <taxon>Bacillota</taxon>
        <taxon>Bacilli</taxon>
        <taxon>Bacillales</taxon>
        <taxon>Bacillaceae</taxon>
        <taxon>Bacillus</taxon>
        <taxon>Bacillus cereus group</taxon>
    </lineage>
</organism>
<dbReference type="PANTHER" id="PTHR19211">
    <property type="entry name" value="ATP-BINDING TRANSPORT PROTEIN-RELATED"/>
    <property type="match status" value="1"/>
</dbReference>
<keyword evidence="7" id="KW-1185">Reference proteome</keyword>
<protein>
    <submittedName>
        <fullName evidence="6">ABC-F family ATP-binding cassette domain-containing protein</fullName>
    </submittedName>
</protein>
<dbReference type="PROSITE" id="PS00211">
    <property type="entry name" value="ABC_TRANSPORTER_1"/>
    <property type="match status" value="1"/>
</dbReference>
<keyword evidence="1" id="KW-0677">Repeat</keyword>
<dbReference type="SMART" id="SM00382">
    <property type="entry name" value="AAA"/>
    <property type="match status" value="2"/>
</dbReference>